<dbReference type="SMART" id="SM01349">
    <property type="entry name" value="TOG"/>
    <property type="match status" value="2"/>
</dbReference>
<dbReference type="OrthoDB" id="46159at2759"/>
<dbReference type="Gene3D" id="1.25.10.10">
    <property type="entry name" value="Leucine-rich Repeat Variant"/>
    <property type="match status" value="3"/>
</dbReference>
<dbReference type="GO" id="GO:0000776">
    <property type="term" value="C:kinetochore"/>
    <property type="evidence" value="ECO:0007669"/>
    <property type="project" value="TreeGrafter"/>
</dbReference>
<feature type="compositionally biased region" description="Low complexity" evidence="1">
    <location>
        <begin position="698"/>
        <end position="716"/>
    </location>
</feature>
<feature type="compositionally biased region" description="Polar residues" evidence="1">
    <location>
        <begin position="687"/>
        <end position="697"/>
    </location>
</feature>
<dbReference type="PANTHER" id="PTHR21567">
    <property type="entry name" value="CLASP"/>
    <property type="match status" value="1"/>
</dbReference>
<feature type="compositionally biased region" description="Acidic residues" evidence="1">
    <location>
        <begin position="868"/>
        <end position="883"/>
    </location>
</feature>
<feature type="region of interest" description="Disordered" evidence="1">
    <location>
        <begin position="677"/>
        <end position="716"/>
    </location>
</feature>
<feature type="compositionally biased region" description="Low complexity" evidence="1">
    <location>
        <begin position="841"/>
        <end position="861"/>
    </location>
</feature>
<dbReference type="Pfam" id="PF12348">
    <property type="entry name" value="CLASP_N"/>
    <property type="match status" value="1"/>
</dbReference>
<sequence length="1136" mass="122534">QRRHNSQTRQMNRPVNSGAGGSQLRRPLHSGRNAISSATAASAGSIDEEGFLAAFEQVPKINVYSNRDAIECLNRIRDTLSSSASEDWEKRVDAMKQLRSLLLAGGPEFEDFLPTLRSLAVPFRGCISDLRSQVVREACITIAHLASCLGNRFDQFAEPIMEPLLALLGNTAKIVATCGMVCTSLLLRYTQSHRLLPSLLALGQAKSAIQRRCVAELMADQVLASWPAHALERQLPGLLDWLRRCLTDADQEARSNGRRAFWRFGRQFWAQAASILNGCDSRTRAAIERVRPSDMPAPAAPGATAASRAPQSTPASRGASPPRSGRGGPRSQASSRGSSPPRSGIPVPMNSSTPAPAGSSSLRRSSQGAGGGGGGSISARSSFRGGRQRVEQQAAAQSALAEALQFKLQQRRQTGDGDDASETSSVCSDASFKSFTNLAEILAQLQSSEWSCRRDGLASFSSYLAREGGPSLNQLELRRVCDIFAKMFGEPNGRVMQFFLEALADFVTRYHGELHDWLYTLLVRLVGRMATETLASQQARFQTAMERVQRAFPITLQLRCLLRFLIDQNQQPSPRVQAALLQCLLQVVRQLPADALVPWRNQSDQPGQEARIALSRLTTLTKDPKSPDVRRLSQAVLAALFDLNPGCFSAVLKEMQPTIQQRATDVLRLQLGPKAAGVGSDLPASAETPQKQQQVSGPRSSAAATPAPLSARGGVTRPAAAVVRRAAPATPAAAAAANAAANAGDGSDDLLNSIHMAALNLQSFTRTAEDADATENKAPLIEALPAPTPVRPAQLANGRAPASALQPSRQQQQQQPPLTAGGPRQQQATVAEVTSTPSRFQPVQKQQQQQAPPALPPAALQSTLGQPDFEDFDDDEELLDDDDEDIDEMSTDDAVTGILKELSNHNQRHEQRMSSMQRLVRMVRDNSVDSWDENFKTVLLILLETLGDNEADIRALALTVLQELIRAQPRRLSNYTELTLLKILEAHRDTDKLVAKAAEDCAKHVAAHLPGDVCLRVLTPLVSGADPGLALAAVKMQMRVVQECEPRAVEAALPELCPGLVRCCDHAESQIRKAAIFCLVQMYMKVGETLLLHLKDMSSTKRRLLQLYICKARVGTAQDGGGGGGGAGGVALPPVS</sequence>
<dbReference type="AlphaFoldDB" id="A0A267EM40"/>
<feature type="region of interest" description="Disordered" evidence="1">
    <location>
        <begin position="1"/>
        <end position="28"/>
    </location>
</feature>
<dbReference type="GO" id="GO:0072686">
    <property type="term" value="C:mitotic spindle"/>
    <property type="evidence" value="ECO:0007669"/>
    <property type="project" value="TreeGrafter"/>
</dbReference>
<dbReference type="Proteomes" id="UP000215902">
    <property type="component" value="Unassembled WGS sequence"/>
</dbReference>
<keyword evidence="4" id="KW-1185">Reference proteome</keyword>
<feature type="compositionally biased region" description="Low complexity" evidence="1">
    <location>
        <begin position="357"/>
        <end position="367"/>
    </location>
</feature>
<feature type="compositionally biased region" description="Polar residues" evidence="1">
    <location>
        <begin position="824"/>
        <end position="839"/>
    </location>
</feature>
<feature type="region of interest" description="Disordered" evidence="1">
    <location>
        <begin position="290"/>
        <end position="396"/>
    </location>
</feature>
<feature type="region of interest" description="Disordered" evidence="1">
    <location>
        <begin position="780"/>
        <end position="883"/>
    </location>
</feature>
<dbReference type="InterPro" id="IPR034085">
    <property type="entry name" value="TOG"/>
</dbReference>
<comment type="caution">
    <text evidence="3">The sequence shown here is derived from an EMBL/GenBank/DDBJ whole genome shotgun (WGS) entry which is preliminary data.</text>
</comment>
<feature type="compositionally biased region" description="Low complexity" evidence="1">
    <location>
        <begin position="800"/>
        <end position="820"/>
    </location>
</feature>
<reference evidence="3 4" key="1">
    <citation type="submission" date="2017-06" db="EMBL/GenBank/DDBJ databases">
        <title>A platform for efficient transgenesis in Macrostomum lignano, a flatworm model organism for stem cell research.</title>
        <authorList>
            <person name="Berezikov E."/>
        </authorList>
    </citation>
    <scope>NUCLEOTIDE SEQUENCE [LARGE SCALE GENOMIC DNA]</scope>
    <source>
        <strain evidence="3">DV1</strain>
        <tissue evidence="3">Whole organism</tissue>
    </source>
</reference>
<dbReference type="EMBL" id="NIVC01001917">
    <property type="protein sequence ID" value="PAA62603.1"/>
    <property type="molecule type" value="Genomic_DNA"/>
</dbReference>
<protein>
    <recommendedName>
        <fullName evidence="2">TOG domain-containing protein</fullName>
    </recommendedName>
</protein>
<accession>A0A267EM40</accession>
<dbReference type="PANTHER" id="PTHR21567:SF9">
    <property type="entry name" value="CLIP-ASSOCIATING PROTEIN"/>
    <property type="match status" value="1"/>
</dbReference>
<dbReference type="InterPro" id="IPR011989">
    <property type="entry name" value="ARM-like"/>
</dbReference>
<organism evidence="3 4">
    <name type="scientific">Macrostomum lignano</name>
    <dbReference type="NCBI Taxonomy" id="282301"/>
    <lineage>
        <taxon>Eukaryota</taxon>
        <taxon>Metazoa</taxon>
        <taxon>Spiralia</taxon>
        <taxon>Lophotrochozoa</taxon>
        <taxon>Platyhelminthes</taxon>
        <taxon>Rhabditophora</taxon>
        <taxon>Macrostomorpha</taxon>
        <taxon>Macrostomida</taxon>
        <taxon>Macrostomidae</taxon>
        <taxon>Macrostomum</taxon>
    </lineage>
</organism>
<dbReference type="GO" id="GO:0090307">
    <property type="term" value="P:mitotic spindle assembly"/>
    <property type="evidence" value="ECO:0007669"/>
    <property type="project" value="TreeGrafter"/>
</dbReference>
<dbReference type="GO" id="GO:0005815">
    <property type="term" value="C:microtubule organizing center"/>
    <property type="evidence" value="ECO:0007669"/>
    <property type="project" value="TreeGrafter"/>
</dbReference>
<evidence type="ECO:0000313" key="3">
    <source>
        <dbReference type="EMBL" id="PAA62603.1"/>
    </source>
</evidence>
<dbReference type="STRING" id="282301.A0A267EM40"/>
<dbReference type="GO" id="GO:0005876">
    <property type="term" value="C:spindle microtubule"/>
    <property type="evidence" value="ECO:0007669"/>
    <property type="project" value="TreeGrafter"/>
</dbReference>
<evidence type="ECO:0000259" key="2">
    <source>
        <dbReference type="SMART" id="SM01349"/>
    </source>
</evidence>
<feature type="domain" description="TOG" evidence="2">
    <location>
        <begin position="56"/>
        <end position="301"/>
    </location>
</feature>
<dbReference type="GO" id="GO:0040001">
    <property type="term" value="P:establishment of mitotic spindle localization"/>
    <property type="evidence" value="ECO:0007669"/>
    <property type="project" value="TreeGrafter"/>
</dbReference>
<feature type="non-terminal residue" evidence="3">
    <location>
        <position position="1"/>
    </location>
</feature>
<evidence type="ECO:0000256" key="1">
    <source>
        <dbReference type="SAM" id="MobiDB-lite"/>
    </source>
</evidence>
<dbReference type="GO" id="GO:0045180">
    <property type="term" value="C:basal cortex"/>
    <property type="evidence" value="ECO:0007669"/>
    <property type="project" value="TreeGrafter"/>
</dbReference>
<dbReference type="GO" id="GO:0005881">
    <property type="term" value="C:cytoplasmic microtubule"/>
    <property type="evidence" value="ECO:0007669"/>
    <property type="project" value="TreeGrafter"/>
</dbReference>
<evidence type="ECO:0000313" key="4">
    <source>
        <dbReference type="Proteomes" id="UP000215902"/>
    </source>
</evidence>
<dbReference type="InterPro" id="IPR016024">
    <property type="entry name" value="ARM-type_fold"/>
</dbReference>
<feature type="compositionally biased region" description="Low complexity" evidence="1">
    <location>
        <begin position="296"/>
        <end position="344"/>
    </location>
</feature>
<dbReference type="SUPFAM" id="SSF48371">
    <property type="entry name" value="ARM repeat"/>
    <property type="match status" value="2"/>
</dbReference>
<proteinExistence type="predicted"/>
<gene>
    <name evidence="3" type="ORF">BOX15_Mlig005839g1</name>
</gene>
<feature type="compositionally biased region" description="Low complexity" evidence="1">
    <location>
        <begin position="377"/>
        <end position="396"/>
    </location>
</feature>
<feature type="domain" description="TOG" evidence="2">
    <location>
        <begin position="884"/>
        <end position="1118"/>
    </location>
</feature>
<dbReference type="InterPro" id="IPR024395">
    <property type="entry name" value="CLASP_N_dom"/>
</dbReference>
<dbReference type="GO" id="GO:0008017">
    <property type="term" value="F:microtubule binding"/>
    <property type="evidence" value="ECO:0007669"/>
    <property type="project" value="TreeGrafter"/>
</dbReference>
<name>A0A267EM40_9PLAT</name>